<dbReference type="RefSeq" id="XP_001329075.1">
    <property type="nucleotide sequence ID" value="XM_001329040.1"/>
</dbReference>
<proteinExistence type="predicted"/>
<protein>
    <submittedName>
        <fullName evidence="1">Uncharacterized protein</fullName>
    </submittedName>
</protein>
<keyword evidence="2" id="KW-1185">Reference proteome</keyword>
<reference evidence="1" key="2">
    <citation type="journal article" date="2007" name="Science">
        <title>Draft genome sequence of the sexually transmitted pathogen Trichomonas vaginalis.</title>
        <authorList>
            <person name="Carlton J.M."/>
            <person name="Hirt R.P."/>
            <person name="Silva J.C."/>
            <person name="Delcher A.L."/>
            <person name="Schatz M."/>
            <person name="Zhao Q."/>
            <person name="Wortman J.R."/>
            <person name="Bidwell S.L."/>
            <person name="Alsmark U.C.M."/>
            <person name="Besteiro S."/>
            <person name="Sicheritz-Ponten T."/>
            <person name="Noel C.J."/>
            <person name="Dacks J.B."/>
            <person name="Foster P.G."/>
            <person name="Simillion C."/>
            <person name="Van de Peer Y."/>
            <person name="Miranda-Saavedra D."/>
            <person name="Barton G.J."/>
            <person name="Westrop G.D."/>
            <person name="Mueller S."/>
            <person name="Dessi D."/>
            <person name="Fiori P.L."/>
            <person name="Ren Q."/>
            <person name="Paulsen I."/>
            <person name="Zhang H."/>
            <person name="Bastida-Corcuera F.D."/>
            <person name="Simoes-Barbosa A."/>
            <person name="Brown M.T."/>
            <person name="Hayes R.D."/>
            <person name="Mukherjee M."/>
            <person name="Okumura C.Y."/>
            <person name="Schneider R."/>
            <person name="Smith A.J."/>
            <person name="Vanacova S."/>
            <person name="Villalvazo M."/>
            <person name="Haas B.J."/>
            <person name="Pertea M."/>
            <person name="Feldblyum T.V."/>
            <person name="Utterback T.R."/>
            <person name="Shu C.L."/>
            <person name="Osoegawa K."/>
            <person name="de Jong P.J."/>
            <person name="Hrdy I."/>
            <person name="Horvathova L."/>
            <person name="Zubacova Z."/>
            <person name="Dolezal P."/>
            <person name="Malik S.B."/>
            <person name="Logsdon J.M. Jr."/>
            <person name="Henze K."/>
            <person name="Gupta A."/>
            <person name="Wang C.C."/>
            <person name="Dunne R.L."/>
            <person name="Upcroft J.A."/>
            <person name="Upcroft P."/>
            <person name="White O."/>
            <person name="Salzberg S.L."/>
            <person name="Tang P."/>
            <person name="Chiu C.-H."/>
            <person name="Lee Y.-S."/>
            <person name="Embley T.M."/>
            <person name="Coombs G.H."/>
            <person name="Mottram J.C."/>
            <person name="Tachezy J."/>
            <person name="Fraser-Liggett C.M."/>
            <person name="Johnson P.J."/>
        </authorList>
    </citation>
    <scope>NUCLEOTIDE SEQUENCE [LARGE SCALE GENOMIC DNA]</scope>
    <source>
        <strain evidence="1">G3</strain>
    </source>
</reference>
<name>A2DRQ5_TRIV3</name>
<sequence>MIITSHKHRNYSPPKTNLAKILKQNKIDVPKKLPSQSNFQLPSIKNKAPKPIQEEFHFEAPKYAVNHPNVTFADLNFLTVEKSPQNLPISRVETPKLGFSIKHPSPKLIRNQSTIAKQPKQPPHSMDTPKLSFDEFAGLPTNELKESSEMIYPDGHMSPLVKTRSANLIIV</sequence>
<evidence type="ECO:0000313" key="2">
    <source>
        <dbReference type="Proteomes" id="UP000001542"/>
    </source>
</evidence>
<dbReference type="InParanoid" id="A2DRQ5"/>
<dbReference type="VEuPathDB" id="TrichDB:TVAGG3_0979190"/>
<dbReference type="EMBL" id="DS113237">
    <property type="protein sequence ID" value="EAY16852.1"/>
    <property type="molecule type" value="Genomic_DNA"/>
</dbReference>
<gene>
    <name evidence="1" type="ORF">TVAG_150030</name>
</gene>
<dbReference type="VEuPathDB" id="TrichDB:TVAG_150030"/>
<dbReference type="AlphaFoldDB" id="A2DRQ5"/>
<evidence type="ECO:0000313" key="1">
    <source>
        <dbReference type="EMBL" id="EAY16852.1"/>
    </source>
</evidence>
<organism evidence="1 2">
    <name type="scientific">Trichomonas vaginalis (strain ATCC PRA-98 / G3)</name>
    <dbReference type="NCBI Taxonomy" id="412133"/>
    <lineage>
        <taxon>Eukaryota</taxon>
        <taxon>Metamonada</taxon>
        <taxon>Parabasalia</taxon>
        <taxon>Trichomonadida</taxon>
        <taxon>Trichomonadidae</taxon>
        <taxon>Trichomonas</taxon>
    </lineage>
</organism>
<reference evidence="1" key="1">
    <citation type="submission" date="2006-10" db="EMBL/GenBank/DDBJ databases">
        <authorList>
            <person name="Amadeo P."/>
            <person name="Zhao Q."/>
            <person name="Wortman J."/>
            <person name="Fraser-Liggett C."/>
            <person name="Carlton J."/>
        </authorList>
    </citation>
    <scope>NUCLEOTIDE SEQUENCE</scope>
    <source>
        <strain evidence="1">G3</strain>
    </source>
</reference>
<dbReference type="KEGG" id="tva:75681347"/>
<dbReference type="Proteomes" id="UP000001542">
    <property type="component" value="Unassembled WGS sequence"/>
</dbReference>
<accession>A2DRQ5</accession>